<dbReference type="Proteomes" id="UP000219573">
    <property type="component" value="Unassembled WGS sequence"/>
</dbReference>
<evidence type="ECO:0000256" key="7">
    <source>
        <dbReference type="ARBA" id="ARBA00022679"/>
    </source>
</evidence>
<comment type="function">
    <text evidence="12">Acts on the D-isomers of alanine, leucine, aspartate, glutamate, aminobutyrate, norvaline and asparagine. The enzyme transfers an amino group from a substrate D-amino acid to the pyridoxal phosphate cofactor to form pyridoxamine and an alpha-keto acid in the first half-reaction.</text>
</comment>
<dbReference type="GO" id="GO:0030170">
    <property type="term" value="F:pyridoxal phosphate binding"/>
    <property type="evidence" value="ECO:0007669"/>
    <property type="project" value="InterPro"/>
</dbReference>
<dbReference type="EC" id="2.6.1.21" evidence="4 12"/>
<dbReference type="Gene3D" id="3.20.10.10">
    <property type="entry name" value="D-amino Acid Aminotransferase, subunit A, domain 2"/>
    <property type="match status" value="1"/>
</dbReference>
<dbReference type="EMBL" id="OBDZ01000003">
    <property type="protein sequence ID" value="SNY15992.1"/>
    <property type="molecule type" value="Genomic_DNA"/>
</dbReference>
<dbReference type="GO" id="GO:0008652">
    <property type="term" value="P:amino acid biosynthetic process"/>
    <property type="evidence" value="ECO:0007669"/>
    <property type="project" value="UniProtKB-ARBA"/>
</dbReference>
<evidence type="ECO:0000256" key="6">
    <source>
        <dbReference type="ARBA" id="ARBA00022576"/>
    </source>
</evidence>
<evidence type="ECO:0000256" key="4">
    <source>
        <dbReference type="ARBA" id="ARBA00012874"/>
    </source>
</evidence>
<evidence type="ECO:0000256" key="12">
    <source>
        <dbReference type="RuleBase" id="RU004520"/>
    </source>
</evidence>
<dbReference type="Gene3D" id="3.30.470.10">
    <property type="match status" value="1"/>
</dbReference>
<dbReference type="PROSITE" id="PS00770">
    <property type="entry name" value="AA_TRANSFER_CLASS_4"/>
    <property type="match status" value="1"/>
</dbReference>
<dbReference type="InterPro" id="IPR036038">
    <property type="entry name" value="Aminotransferase-like"/>
</dbReference>
<dbReference type="GO" id="GO:0046416">
    <property type="term" value="P:D-amino acid metabolic process"/>
    <property type="evidence" value="ECO:0007669"/>
    <property type="project" value="InterPro"/>
</dbReference>
<dbReference type="RefSeq" id="WP_097016599.1">
    <property type="nucleotide sequence ID" value="NZ_OBDZ01000003.1"/>
</dbReference>
<comment type="similarity">
    <text evidence="2 10">Belongs to the class-IV pyridoxal-phosphate-dependent aminotransferase family.</text>
</comment>
<dbReference type="CDD" id="cd01558">
    <property type="entry name" value="D-AAT_like"/>
    <property type="match status" value="1"/>
</dbReference>
<evidence type="ECO:0000256" key="1">
    <source>
        <dbReference type="ARBA" id="ARBA00001933"/>
    </source>
</evidence>
<dbReference type="GO" id="GO:0005829">
    <property type="term" value="C:cytosol"/>
    <property type="evidence" value="ECO:0007669"/>
    <property type="project" value="TreeGrafter"/>
</dbReference>
<dbReference type="GO" id="GO:0047810">
    <property type="term" value="F:D-alanine-2-oxoglutarate aminotransferase activity"/>
    <property type="evidence" value="ECO:0007669"/>
    <property type="project" value="UniProtKB-EC"/>
</dbReference>
<dbReference type="NCBIfam" id="TIGR01121">
    <property type="entry name" value="D_amino_aminoT"/>
    <property type="match status" value="1"/>
</dbReference>
<evidence type="ECO:0000256" key="11">
    <source>
        <dbReference type="RuleBase" id="RU004516"/>
    </source>
</evidence>
<sequence>MKDIAYISGQFVEQSDAKVSIEDRGFQFGDGIYEVIKLYDGKLFKADEHFKRLLNSADLIRLKVKHTLEELKEIALKVIDKNINNQSGSLYIQVTRGVSPRNHSFNPDLDPTIIMYLLPPQPFPEELWESGVNAVTLLDTRWSYCNIKTTNLLPNILANQEAKDQGAFEGFFVSPDNIVIEGTSSNVFIVKDGIVITHPITNKLLSGITREIVLELAEESFEAKEETYTVEELYDADEVFITSTTKEVLGVIEIDGRKVNDGKIGPITRRLHSSYRKYRENIDNF</sequence>
<dbReference type="SUPFAM" id="SSF56752">
    <property type="entry name" value="D-aminoacid aminotransferase-like PLP-dependent enzymes"/>
    <property type="match status" value="1"/>
</dbReference>
<organism evidence="13 14">
    <name type="scientific">Orenia metallireducens</name>
    <dbReference type="NCBI Taxonomy" id="1413210"/>
    <lineage>
        <taxon>Bacteria</taxon>
        <taxon>Bacillati</taxon>
        <taxon>Bacillota</taxon>
        <taxon>Clostridia</taxon>
        <taxon>Halanaerobiales</taxon>
        <taxon>Halobacteroidaceae</taxon>
        <taxon>Orenia</taxon>
    </lineage>
</organism>
<dbReference type="AlphaFoldDB" id="A0A285FXD4"/>
<evidence type="ECO:0000256" key="2">
    <source>
        <dbReference type="ARBA" id="ARBA00009320"/>
    </source>
</evidence>
<dbReference type="STRING" id="1413210.U472_14220"/>
<accession>A0A285FXD4</accession>
<dbReference type="GO" id="GO:0046394">
    <property type="term" value="P:carboxylic acid biosynthetic process"/>
    <property type="evidence" value="ECO:0007669"/>
    <property type="project" value="UniProtKB-ARBA"/>
</dbReference>
<dbReference type="PANTHER" id="PTHR42743:SF10">
    <property type="entry name" value="D-ALANINE AMINOTRANSFERASE"/>
    <property type="match status" value="1"/>
</dbReference>
<dbReference type="InterPro" id="IPR001544">
    <property type="entry name" value="Aminotrans_IV"/>
</dbReference>
<keyword evidence="6" id="KW-0032">Aminotransferase</keyword>
<comment type="subunit">
    <text evidence="3">Homodimer.</text>
</comment>
<dbReference type="FunFam" id="3.20.10.10:FF:000002">
    <property type="entry name" value="D-alanine aminotransferase"/>
    <property type="match status" value="1"/>
</dbReference>
<evidence type="ECO:0000256" key="5">
    <source>
        <dbReference type="ARBA" id="ARBA00021779"/>
    </source>
</evidence>
<evidence type="ECO:0000313" key="13">
    <source>
        <dbReference type="EMBL" id="SNY15992.1"/>
    </source>
</evidence>
<keyword evidence="14" id="KW-1185">Reference proteome</keyword>
<comment type="cofactor">
    <cofactor evidence="1 11">
        <name>pyridoxal 5'-phosphate</name>
        <dbReference type="ChEBI" id="CHEBI:597326"/>
    </cofactor>
</comment>
<evidence type="ECO:0000256" key="8">
    <source>
        <dbReference type="ARBA" id="ARBA00022898"/>
    </source>
</evidence>
<keyword evidence="8 11" id="KW-0663">Pyridoxal phosphate</keyword>
<dbReference type="InterPro" id="IPR043132">
    <property type="entry name" value="BCAT-like_C"/>
</dbReference>
<comment type="catalytic activity">
    <reaction evidence="9 12">
        <text>D-alanine + 2-oxoglutarate = D-glutamate + pyruvate</text>
        <dbReference type="Rhea" id="RHEA:15869"/>
        <dbReference type="ChEBI" id="CHEBI:15361"/>
        <dbReference type="ChEBI" id="CHEBI:16810"/>
        <dbReference type="ChEBI" id="CHEBI:29986"/>
        <dbReference type="ChEBI" id="CHEBI:57416"/>
        <dbReference type="EC" id="2.6.1.21"/>
    </reaction>
</comment>
<reference evidence="14" key="1">
    <citation type="submission" date="2017-09" db="EMBL/GenBank/DDBJ databases">
        <authorList>
            <person name="Varghese N."/>
            <person name="Submissions S."/>
        </authorList>
    </citation>
    <scope>NUCLEOTIDE SEQUENCE [LARGE SCALE GENOMIC DNA]</scope>
    <source>
        <strain evidence="14">MSL47</strain>
    </source>
</reference>
<evidence type="ECO:0000256" key="9">
    <source>
        <dbReference type="ARBA" id="ARBA00047911"/>
    </source>
</evidence>
<evidence type="ECO:0000313" key="14">
    <source>
        <dbReference type="Proteomes" id="UP000219573"/>
    </source>
</evidence>
<dbReference type="OrthoDB" id="9805628at2"/>
<protein>
    <recommendedName>
        <fullName evidence="5 12">D-alanine aminotransferase</fullName>
        <ecNumber evidence="4 12">2.6.1.21</ecNumber>
    </recommendedName>
</protein>
<name>A0A285FXD4_9FIRM</name>
<gene>
    <name evidence="13" type="ORF">SAMN06265827_103131</name>
</gene>
<dbReference type="PANTHER" id="PTHR42743">
    <property type="entry name" value="AMINO-ACID AMINOTRANSFERASE"/>
    <property type="match status" value="1"/>
</dbReference>
<keyword evidence="7" id="KW-0808">Transferase</keyword>
<dbReference type="InterPro" id="IPR005784">
    <property type="entry name" value="D_amino_transT"/>
</dbReference>
<evidence type="ECO:0000256" key="10">
    <source>
        <dbReference type="RuleBase" id="RU004106"/>
    </source>
</evidence>
<dbReference type="InterPro" id="IPR043131">
    <property type="entry name" value="BCAT-like_N"/>
</dbReference>
<dbReference type="Pfam" id="PF01063">
    <property type="entry name" value="Aminotran_4"/>
    <property type="match status" value="1"/>
</dbReference>
<dbReference type="InterPro" id="IPR050571">
    <property type="entry name" value="Class-IV_PLP-Dep_Aminotrnsfr"/>
</dbReference>
<proteinExistence type="inferred from homology"/>
<dbReference type="InterPro" id="IPR018300">
    <property type="entry name" value="Aminotrans_IV_CS"/>
</dbReference>
<evidence type="ECO:0000256" key="3">
    <source>
        <dbReference type="ARBA" id="ARBA00011738"/>
    </source>
</evidence>